<dbReference type="SUPFAM" id="SSF82171">
    <property type="entry name" value="DPP6 N-terminal domain-like"/>
    <property type="match status" value="1"/>
</dbReference>
<proteinExistence type="predicted"/>
<evidence type="ECO:0000313" key="2">
    <source>
        <dbReference type="Proteomes" id="UP000815677"/>
    </source>
</evidence>
<gene>
    <name evidence="1" type="ORF">MCHLO_13119</name>
</gene>
<name>A0ABQ0M0W6_MYCCL</name>
<evidence type="ECO:0000313" key="1">
    <source>
        <dbReference type="EMBL" id="GAT56467.1"/>
    </source>
</evidence>
<accession>A0ABQ0M0W6</accession>
<dbReference type="EMBL" id="DF849285">
    <property type="protein sequence ID" value="GAT56467.1"/>
    <property type="molecule type" value="Genomic_DNA"/>
</dbReference>
<protein>
    <submittedName>
        <fullName evidence="1">Uncharacterized protein</fullName>
    </submittedName>
</protein>
<dbReference type="InterPro" id="IPR011047">
    <property type="entry name" value="Quinoprotein_ADH-like_sf"/>
</dbReference>
<organism evidence="1 2">
    <name type="scientific">Mycena chlorophos</name>
    <name type="common">Agaric fungus</name>
    <name type="synonym">Agaricus chlorophos</name>
    <dbReference type="NCBI Taxonomy" id="658473"/>
    <lineage>
        <taxon>Eukaryota</taxon>
        <taxon>Fungi</taxon>
        <taxon>Dikarya</taxon>
        <taxon>Basidiomycota</taxon>
        <taxon>Agaricomycotina</taxon>
        <taxon>Agaricomycetes</taxon>
        <taxon>Agaricomycetidae</taxon>
        <taxon>Agaricales</taxon>
        <taxon>Marasmiineae</taxon>
        <taxon>Mycenaceae</taxon>
        <taxon>Mycena</taxon>
    </lineage>
</organism>
<reference evidence="1" key="1">
    <citation type="submission" date="2014-09" db="EMBL/GenBank/DDBJ databases">
        <title>Genome sequence of the luminous mushroom Mycena chlorophos for searching fungal bioluminescence genes.</title>
        <authorList>
            <person name="Tanaka Y."/>
            <person name="Kasuga D."/>
            <person name="Oba Y."/>
            <person name="Hase S."/>
            <person name="Sato K."/>
            <person name="Oba Y."/>
            <person name="Sakakibara Y."/>
        </authorList>
    </citation>
    <scope>NUCLEOTIDE SEQUENCE</scope>
</reference>
<keyword evidence="2" id="KW-1185">Reference proteome</keyword>
<sequence>MQQTQKTKGETKACKRLNAIGSSKPVWDALVARLLSRGLLDASFISGPDNGLAGLSQAELVDCVKRAVHGPVSWRPVGTEDTFEPRVTRSLVVHTHPSGDNTPIFDVKAVPDGRHLLVHSGHTLECWDMQTGTKIWNSPQSATLWRLGDFAFEQQEVGTLNFEVFELDIRGAAVAARQLCWFEIQHVPWTVKIASFCGSLIAFTFNEAYSRMFLVDWRGSAGIVLFLNDSYKQREVALTQEFLVLALTRDSGSIQLRVVNLASEIIQRMVPIHQRTMLTREVPDYGVSVLDPAVPTQKVARGRPDGSDVIMQRLAVFPSVLSDEAHRIWLVIVELEPLGVVPSASKLHGFSLSSTSKSTGMKPQLGVLGVKTTLPPRHSNLASSNWMVTSSGHQCIRTQTMPDAPGACCILHPEGATGTFNFLPRGRPIMSSTASSACIHVEDETITVLYFD</sequence>
<dbReference type="SUPFAM" id="SSF50998">
    <property type="entry name" value="Quinoprotein alcohol dehydrogenase-like"/>
    <property type="match status" value="1"/>
</dbReference>
<dbReference type="Proteomes" id="UP000815677">
    <property type="component" value="Unassembled WGS sequence"/>
</dbReference>